<accession>H8KQ10</accession>
<dbReference type="PANTHER" id="PTHR33154">
    <property type="entry name" value="TRANSCRIPTIONAL REGULATOR, ARSR FAMILY"/>
    <property type="match status" value="1"/>
</dbReference>
<dbReference type="OrthoDB" id="9798835at2"/>
<dbReference type="PANTHER" id="PTHR33154:SF33">
    <property type="entry name" value="TRANSCRIPTIONAL REPRESSOR SDPR"/>
    <property type="match status" value="1"/>
</dbReference>
<evidence type="ECO:0000256" key="1">
    <source>
        <dbReference type="ARBA" id="ARBA00023015"/>
    </source>
</evidence>
<evidence type="ECO:0000259" key="4">
    <source>
        <dbReference type="PROSITE" id="PS50987"/>
    </source>
</evidence>
<dbReference type="GO" id="GO:0003700">
    <property type="term" value="F:DNA-binding transcription factor activity"/>
    <property type="evidence" value="ECO:0007669"/>
    <property type="project" value="InterPro"/>
</dbReference>
<dbReference type="HOGENOM" id="CLU_097806_3_5_10"/>
<dbReference type="EMBL" id="CP003349">
    <property type="protein sequence ID" value="AFD06119.1"/>
    <property type="molecule type" value="Genomic_DNA"/>
</dbReference>
<dbReference type="PROSITE" id="PS50987">
    <property type="entry name" value="HTH_ARSR_2"/>
    <property type="match status" value="1"/>
</dbReference>
<dbReference type="STRING" id="929556.Solca_1011"/>
<keyword evidence="6" id="KW-1185">Reference proteome</keyword>
<sequence>MDIKRVERISKALSDPSRIKILQSVSKKKTCLYCTEIGDIIDLAQPSISHHLKQLVDADLIISEKEGRSVKYRLNNEVIDDYTKFLTDLKV</sequence>
<evidence type="ECO:0000313" key="5">
    <source>
        <dbReference type="EMBL" id="AFD06119.1"/>
    </source>
</evidence>
<dbReference type="InterPro" id="IPR011991">
    <property type="entry name" value="ArsR-like_HTH"/>
</dbReference>
<dbReference type="Pfam" id="PF12840">
    <property type="entry name" value="HTH_20"/>
    <property type="match status" value="1"/>
</dbReference>
<gene>
    <name evidence="5" type="ordered locus">Solca_1011</name>
</gene>
<evidence type="ECO:0000256" key="2">
    <source>
        <dbReference type="ARBA" id="ARBA00023125"/>
    </source>
</evidence>
<keyword evidence="2" id="KW-0238">DNA-binding</keyword>
<dbReference type="AlphaFoldDB" id="H8KQ10"/>
<dbReference type="InterPro" id="IPR001845">
    <property type="entry name" value="HTH_ArsR_DNA-bd_dom"/>
</dbReference>
<dbReference type="CDD" id="cd00090">
    <property type="entry name" value="HTH_ARSR"/>
    <property type="match status" value="1"/>
</dbReference>
<name>H8KQ10_SOLCM</name>
<dbReference type="PRINTS" id="PR00778">
    <property type="entry name" value="HTHARSR"/>
</dbReference>
<evidence type="ECO:0000256" key="3">
    <source>
        <dbReference type="ARBA" id="ARBA00023163"/>
    </source>
</evidence>
<keyword evidence="1" id="KW-0805">Transcription regulation</keyword>
<dbReference type="SUPFAM" id="SSF46785">
    <property type="entry name" value="Winged helix' DNA-binding domain"/>
    <property type="match status" value="1"/>
</dbReference>
<dbReference type="eggNOG" id="COG0640">
    <property type="taxonomic scope" value="Bacteria"/>
</dbReference>
<feature type="domain" description="HTH arsR-type" evidence="4">
    <location>
        <begin position="1"/>
        <end position="91"/>
    </location>
</feature>
<evidence type="ECO:0000313" key="6">
    <source>
        <dbReference type="Proteomes" id="UP000007590"/>
    </source>
</evidence>
<dbReference type="InterPro" id="IPR036390">
    <property type="entry name" value="WH_DNA-bd_sf"/>
</dbReference>
<keyword evidence="3" id="KW-0804">Transcription</keyword>
<dbReference type="GO" id="GO:0003677">
    <property type="term" value="F:DNA binding"/>
    <property type="evidence" value="ECO:0007669"/>
    <property type="project" value="UniProtKB-KW"/>
</dbReference>
<dbReference type="RefSeq" id="WP_014679347.1">
    <property type="nucleotide sequence ID" value="NC_017770.1"/>
</dbReference>
<protein>
    <submittedName>
        <fullName evidence="5">Putative transcriptional regulator</fullName>
    </submittedName>
</protein>
<dbReference type="InterPro" id="IPR051081">
    <property type="entry name" value="HTH_MetalResp_TranReg"/>
</dbReference>
<dbReference type="SMART" id="SM00418">
    <property type="entry name" value="HTH_ARSR"/>
    <property type="match status" value="1"/>
</dbReference>
<dbReference type="Gene3D" id="1.10.10.10">
    <property type="entry name" value="Winged helix-like DNA-binding domain superfamily/Winged helix DNA-binding domain"/>
    <property type="match status" value="1"/>
</dbReference>
<dbReference type="NCBIfam" id="NF033788">
    <property type="entry name" value="HTH_metalloreg"/>
    <property type="match status" value="1"/>
</dbReference>
<dbReference type="KEGG" id="scn:Solca_1011"/>
<dbReference type="InterPro" id="IPR036388">
    <property type="entry name" value="WH-like_DNA-bd_sf"/>
</dbReference>
<reference evidence="5" key="1">
    <citation type="submission" date="2012-02" db="EMBL/GenBank/DDBJ databases">
        <title>The complete genome of Solitalea canadensis DSM 3403.</title>
        <authorList>
            <consortium name="US DOE Joint Genome Institute (JGI-PGF)"/>
            <person name="Lucas S."/>
            <person name="Copeland A."/>
            <person name="Lapidus A."/>
            <person name="Glavina del Rio T."/>
            <person name="Dalin E."/>
            <person name="Tice H."/>
            <person name="Bruce D."/>
            <person name="Goodwin L."/>
            <person name="Pitluck S."/>
            <person name="Peters L."/>
            <person name="Ovchinnikova G."/>
            <person name="Lu M."/>
            <person name="Kyrpides N."/>
            <person name="Mavromatis K."/>
            <person name="Ivanova N."/>
            <person name="Brettin T."/>
            <person name="Detter J.C."/>
            <person name="Han C."/>
            <person name="Larimer F."/>
            <person name="Land M."/>
            <person name="Hauser L."/>
            <person name="Markowitz V."/>
            <person name="Cheng J.-F."/>
            <person name="Hugenholtz P."/>
            <person name="Woyke T."/>
            <person name="Wu D."/>
            <person name="Spring S."/>
            <person name="Schroeder M."/>
            <person name="Kopitz M."/>
            <person name="Brambilla E."/>
            <person name="Klenk H.-P."/>
            <person name="Eisen J.A."/>
        </authorList>
    </citation>
    <scope>NUCLEOTIDE SEQUENCE</scope>
    <source>
        <strain evidence="5">DSM 3403</strain>
    </source>
</reference>
<organism evidence="5 6">
    <name type="scientific">Solitalea canadensis (strain ATCC 29591 / DSM 3403 / JCM 21819 / LMG 8368 / NBRC 15130 / NCIMB 12057 / USAM 9D)</name>
    <name type="common">Flexibacter canadensis</name>
    <dbReference type="NCBI Taxonomy" id="929556"/>
    <lineage>
        <taxon>Bacteria</taxon>
        <taxon>Pseudomonadati</taxon>
        <taxon>Bacteroidota</taxon>
        <taxon>Sphingobacteriia</taxon>
        <taxon>Sphingobacteriales</taxon>
        <taxon>Sphingobacteriaceae</taxon>
        <taxon>Solitalea</taxon>
    </lineage>
</organism>
<dbReference type="Proteomes" id="UP000007590">
    <property type="component" value="Chromosome"/>
</dbReference>
<proteinExistence type="predicted"/>